<protein>
    <submittedName>
        <fullName evidence="2">(African queen) hypothetical protein</fullName>
    </submittedName>
</protein>
<reference evidence="2" key="1">
    <citation type="submission" date="2021-09" db="EMBL/GenBank/DDBJ databases">
        <authorList>
            <person name="Martin H S."/>
        </authorList>
    </citation>
    <scope>NUCLEOTIDE SEQUENCE</scope>
</reference>
<proteinExistence type="predicted"/>
<dbReference type="EMBL" id="CAKASE010000049">
    <property type="protein sequence ID" value="CAG9562941.1"/>
    <property type="molecule type" value="Genomic_DNA"/>
</dbReference>
<dbReference type="OrthoDB" id="7485693at2759"/>
<evidence type="ECO:0000313" key="2">
    <source>
        <dbReference type="EMBL" id="CAG9562941.1"/>
    </source>
</evidence>
<dbReference type="Proteomes" id="UP000789524">
    <property type="component" value="Unassembled WGS sequence"/>
</dbReference>
<organism evidence="2 3">
    <name type="scientific">Danaus chrysippus</name>
    <name type="common">African queen</name>
    <dbReference type="NCBI Taxonomy" id="151541"/>
    <lineage>
        <taxon>Eukaryota</taxon>
        <taxon>Metazoa</taxon>
        <taxon>Ecdysozoa</taxon>
        <taxon>Arthropoda</taxon>
        <taxon>Hexapoda</taxon>
        <taxon>Insecta</taxon>
        <taxon>Pterygota</taxon>
        <taxon>Neoptera</taxon>
        <taxon>Endopterygota</taxon>
        <taxon>Lepidoptera</taxon>
        <taxon>Glossata</taxon>
        <taxon>Ditrysia</taxon>
        <taxon>Papilionoidea</taxon>
        <taxon>Nymphalidae</taxon>
        <taxon>Danainae</taxon>
        <taxon>Danaini</taxon>
        <taxon>Danaina</taxon>
        <taxon>Danaus</taxon>
        <taxon>Anosia</taxon>
    </lineage>
</organism>
<sequence length="73" mass="7750">MQGGPRPGDYTPPPPPGRAGSSLARAFTLARCSVAPQVTKFRELRDFYGCPKVDLRVGISGLVRPVIILPGTS</sequence>
<comment type="caution">
    <text evidence="2">The sequence shown here is derived from an EMBL/GenBank/DDBJ whole genome shotgun (WGS) entry which is preliminary data.</text>
</comment>
<keyword evidence="3" id="KW-1185">Reference proteome</keyword>
<gene>
    <name evidence="2" type="ORF">DCHRY22_LOCUS4199</name>
</gene>
<dbReference type="AlphaFoldDB" id="A0A8J2VSP0"/>
<name>A0A8J2VSP0_9NEOP</name>
<accession>A0A8J2VSP0</accession>
<evidence type="ECO:0000313" key="3">
    <source>
        <dbReference type="Proteomes" id="UP000789524"/>
    </source>
</evidence>
<feature type="region of interest" description="Disordered" evidence="1">
    <location>
        <begin position="1"/>
        <end position="21"/>
    </location>
</feature>
<evidence type="ECO:0000256" key="1">
    <source>
        <dbReference type="SAM" id="MobiDB-lite"/>
    </source>
</evidence>